<protein>
    <recommendedName>
        <fullName evidence="2">Peptidase A2 domain-containing protein</fullName>
    </recommendedName>
</protein>
<evidence type="ECO:0000313" key="3">
    <source>
        <dbReference type="EMBL" id="TWT78159.1"/>
    </source>
</evidence>
<dbReference type="CDD" id="cd05483">
    <property type="entry name" value="retropepsin_like_bacteria"/>
    <property type="match status" value="1"/>
</dbReference>
<dbReference type="PROSITE" id="PS50175">
    <property type="entry name" value="ASP_PROT_RETROV"/>
    <property type="match status" value="1"/>
</dbReference>
<dbReference type="Gene3D" id="2.40.70.10">
    <property type="entry name" value="Acid Proteases"/>
    <property type="match status" value="1"/>
</dbReference>
<evidence type="ECO:0000313" key="4">
    <source>
        <dbReference type="Proteomes" id="UP000318478"/>
    </source>
</evidence>
<feature type="domain" description="Peptidase A2" evidence="2">
    <location>
        <begin position="300"/>
        <end position="341"/>
    </location>
</feature>
<dbReference type="OrthoDB" id="260372at2"/>
<keyword evidence="4" id="KW-1185">Reference proteome</keyword>
<accession>A0A5C5YT53</accession>
<comment type="caution">
    <text evidence="3">The sequence shown here is derived from an EMBL/GenBank/DDBJ whole genome shotgun (WGS) entry which is preliminary data.</text>
</comment>
<dbReference type="PROSITE" id="PS00141">
    <property type="entry name" value="ASP_PROTEASE"/>
    <property type="match status" value="1"/>
</dbReference>
<gene>
    <name evidence="3" type="ORF">Pla123a_09490</name>
</gene>
<dbReference type="GO" id="GO:0006508">
    <property type="term" value="P:proteolysis"/>
    <property type="evidence" value="ECO:0007669"/>
    <property type="project" value="InterPro"/>
</dbReference>
<dbReference type="InterPro" id="IPR001969">
    <property type="entry name" value="Aspartic_peptidase_AS"/>
</dbReference>
<evidence type="ECO:0000259" key="2">
    <source>
        <dbReference type="PROSITE" id="PS50175"/>
    </source>
</evidence>
<dbReference type="EMBL" id="SJPO01000002">
    <property type="protein sequence ID" value="TWT78159.1"/>
    <property type="molecule type" value="Genomic_DNA"/>
</dbReference>
<dbReference type="SUPFAM" id="SSF50630">
    <property type="entry name" value="Acid proteases"/>
    <property type="match status" value="1"/>
</dbReference>
<dbReference type="PROSITE" id="PS00018">
    <property type="entry name" value="EF_HAND_1"/>
    <property type="match status" value="1"/>
</dbReference>
<dbReference type="InterPro" id="IPR001995">
    <property type="entry name" value="Peptidase_A2_cat"/>
</dbReference>
<dbReference type="Pfam" id="PF13650">
    <property type="entry name" value="Asp_protease_2"/>
    <property type="match status" value="1"/>
</dbReference>
<sequence>MTTAQRNWVRTIAGLTAGLLLAGGGGAAWAQGVSLGGFIPFVGFGMTDESKTLDSLDLGDIPFIADASDSPGAPLLGAGGTPYFDLALFDSGAATHIITQEAFAGFDIQGAGLRGTNTQIVGGATGQILLEINDAAGIYAAGLGDRTSAGTSLGISQSALRGETSFATLTAPNEWELPNIIGLPMAAHHTVVIRNDQPQIFQHQGRTVRTPQIEFSEIGTGASEGITRRAPLLLQPGIGFVQGPQYVFNLDFDDILSGGGDIDVANNPASPSVIQDSSGNGGGMYLEVDFANDGRTQQDKALLFDTGADLTVISQQMAVRLGFDAVLDTPDFVLSVEGSGGVQDGVPGFYIDELNVDTIGGSFTLTNVPVAVLDVTNPNDPGNIIDGIIGTHLFNGRNLVIDANPSIGQGGVGPSLYIGDPVTSPHRWSAASGQWSTASKWSAAGVPGELWEVQVRGAGSAPTTSDVVQDHTVYRVTVEGTAQSPTRLTVVGGGASATLTVFHDVVIGADAVVDVEAGARIDAAFINIEGGELTGGGEILVGNGPINGAVRNISGTIAPEGELDITGDLANLREGVMQFTVGTASDEVNVSRYAFLNGELEVSLSPGFTPSTSDTFTLISAGEGVLGEFNATRLPLGYLWDVRYESNSVVLAYEGVGLQGDFNSDGVVDAADYSVWRSGFGTNYDEADLGYWRANYGATLASSGGAAPEPTAIAMLALAGLLGLSRASRD</sequence>
<keyword evidence="1" id="KW-0378">Hydrolase</keyword>
<dbReference type="AlphaFoldDB" id="A0A5C5YT53"/>
<evidence type="ECO:0000256" key="1">
    <source>
        <dbReference type="ARBA" id="ARBA00022801"/>
    </source>
</evidence>
<reference evidence="3 4" key="1">
    <citation type="submission" date="2019-02" db="EMBL/GenBank/DDBJ databases">
        <title>Deep-cultivation of Planctomycetes and their phenomic and genomic characterization uncovers novel biology.</title>
        <authorList>
            <person name="Wiegand S."/>
            <person name="Jogler M."/>
            <person name="Boedeker C."/>
            <person name="Pinto D."/>
            <person name="Vollmers J."/>
            <person name="Rivas-Marin E."/>
            <person name="Kohn T."/>
            <person name="Peeters S.H."/>
            <person name="Heuer A."/>
            <person name="Rast P."/>
            <person name="Oberbeckmann S."/>
            <person name="Bunk B."/>
            <person name="Jeske O."/>
            <person name="Meyerdierks A."/>
            <person name="Storesund J.E."/>
            <person name="Kallscheuer N."/>
            <person name="Luecker S."/>
            <person name="Lage O.M."/>
            <person name="Pohl T."/>
            <person name="Merkel B.J."/>
            <person name="Hornburger P."/>
            <person name="Mueller R.-W."/>
            <person name="Bruemmer F."/>
            <person name="Labrenz M."/>
            <person name="Spormann A.M."/>
            <person name="Op Den Camp H."/>
            <person name="Overmann J."/>
            <person name="Amann R."/>
            <person name="Jetten M.S.M."/>
            <person name="Mascher T."/>
            <person name="Medema M.H."/>
            <person name="Devos D.P."/>
            <person name="Kaster A.-K."/>
            <person name="Ovreas L."/>
            <person name="Rohde M."/>
            <person name="Galperin M.Y."/>
            <person name="Jogler C."/>
        </authorList>
    </citation>
    <scope>NUCLEOTIDE SEQUENCE [LARGE SCALE GENOMIC DNA]</scope>
    <source>
        <strain evidence="3 4">Pla123a</strain>
    </source>
</reference>
<organism evidence="3 4">
    <name type="scientific">Posidoniimonas polymericola</name>
    <dbReference type="NCBI Taxonomy" id="2528002"/>
    <lineage>
        <taxon>Bacteria</taxon>
        <taxon>Pseudomonadati</taxon>
        <taxon>Planctomycetota</taxon>
        <taxon>Planctomycetia</taxon>
        <taxon>Pirellulales</taxon>
        <taxon>Lacipirellulaceae</taxon>
        <taxon>Posidoniimonas</taxon>
    </lineage>
</organism>
<name>A0A5C5YT53_9BACT</name>
<dbReference type="InterPro" id="IPR034122">
    <property type="entry name" value="Retropepsin-like_bacterial"/>
</dbReference>
<dbReference type="InterPro" id="IPR018247">
    <property type="entry name" value="EF_Hand_1_Ca_BS"/>
</dbReference>
<dbReference type="GO" id="GO:0004190">
    <property type="term" value="F:aspartic-type endopeptidase activity"/>
    <property type="evidence" value="ECO:0007669"/>
    <property type="project" value="InterPro"/>
</dbReference>
<dbReference type="Proteomes" id="UP000318478">
    <property type="component" value="Unassembled WGS sequence"/>
</dbReference>
<dbReference type="InterPro" id="IPR021109">
    <property type="entry name" value="Peptidase_aspartic_dom_sf"/>
</dbReference>
<proteinExistence type="predicted"/>